<feature type="compositionally biased region" description="Basic and acidic residues" evidence="1">
    <location>
        <begin position="83"/>
        <end position="95"/>
    </location>
</feature>
<feature type="transmembrane region" description="Helical" evidence="2">
    <location>
        <begin position="20"/>
        <end position="41"/>
    </location>
</feature>
<accession>A0ABR8WLT6</accession>
<reference evidence="3 4" key="1">
    <citation type="submission" date="2020-08" db="EMBL/GenBank/DDBJ databases">
        <title>A Genomic Blueprint of the Chicken Gut Microbiome.</title>
        <authorList>
            <person name="Gilroy R."/>
            <person name="Ravi A."/>
            <person name="Getino M."/>
            <person name="Pursley I."/>
            <person name="Horton D.L."/>
            <person name="Alikhan N.-F."/>
            <person name="Baker D."/>
            <person name="Gharbi K."/>
            <person name="Hall N."/>
            <person name="Watson M."/>
            <person name="Adriaenssens E.M."/>
            <person name="Foster-Nyarko E."/>
            <person name="Jarju S."/>
            <person name="Secka A."/>
            <person name="Antonio M."/>
            <person name="Oren A."/>
            <person name="Chaudhuri R."/>
            <person name="La Ragione R.M."/>
            <person name="Hildebrand F."/>
            <person name="Pallen M.J."/>
        </authorList>
    </citation>
    <scope>NUCLEOTIDE SEQUENCE [LARGE SCALE GENOMIC DNA]</scope>
    <source>
        <strain evidence="3 4">Sa1CVA4</strain>
    </source>
</reference>
<keyword evidence="2" id="KW-1133">Transmembrane helix</keyword>
<keyword evidence="4" id="KW-1185">Reference proteome</keyword>
<name>A0ABR8WLT6_9FLAO</name>
<feature type="compositionally biased region" description="Polar residues" evidence="1">
    <location>
        <begin position="96"/>
        <end position="110"/>
    </location>
</feature>
<organism evidence="3 4">
    <name type="scientific">Kaistella pullorum</name>
    <dbReference type="NCBI Taxonomy" id="2763074"/>
    <lineage>
        <taxon>Bacteria</taxon>
        <taxon>Pseudomonadati</taxon>
        <taxon>Bacteroidota</taxon>
        <taxon>Flavobacteriia</taxon>
        <taxon>Flavobacteriales</taxon>
        <taxon>Weeksellaceae</taxon>
        <taxon>Chryseobacterium group</taxon>
        <taxon>Kaistella</taxon>
    </lineage>
</organism>
<dbReference type="EMBL" id="JACSPS010000002">
    <property type="protein sequence ID" value="MBD8018040.1"/>
    <property type="molecule type" value="Genomic_DNA"/>
</dbReference>
<keyword evidence="2" id="KW-0812">Transmembrane</keyword>
<evidence type="ECO:0000313" key="4">
    <source>
        <dbReference type="Proteomes" id="UP000626242"/>
    </source>
</evidence>
<comment type="caution">
    <text evidence="3">The sequence shown here is derived from an EMBL/GenBank/DDBJ whole genome shotgun (WGS) entry which is preliminary data.</text>
</comment>
<proteinExistence type="predicted"/>
<dbReference type="Proteomes" id="UP000626242">
    <property type="component" value="Unassembled WGS sequence"/>
</dbReference>
<sequence>MFYNNTAIFFKIRHQFYELLVIFYKLTVTKLAVHLVAVLHLSKIKRMKKFALIAAVVFTTYTLESCRQPDEALSPTEAATLKRVQDSTSKLDDSHNVQGTNTDPAGTSNLEVDGEIVIPPKK</sequence>
<keyword evidence="2" id="KW-0472">Membrane</keyword>
<evidence type="ECO:0000256" key="1">
    <source>
        <dbReference type="SAM" id="MobiDB-lite"/>
    </source>
</evidence>
<evidence type="ECO:0000313" key="3">
    <source>
        <dbReference type="EMBL" id="MBD8018040.1"/>
    </source>
</evidence>
<feature type="region of interest" description="Disordered" evidence="1">
    <location>
        <begin position="83"/>
        <end position="122"/>
    </location>
</feature>
<evidence type="ECO:0000256" key="2">
    <source>
        <dbReference type="SAM" id="Phobius"/>
    </source>
</evidence>
<gene>
    <name evidence="3" type="ORF">H9628_06120</name>
</gene>
<dbReference type="RefSeq" id="WP_251833238.1">
    <property type="nucleotide sequence ID" value="NZ_JACSPS010000002.1"/>
</dbReference>
<protein>
    <submittedName>
        <fullName evidence="3">Uncharacterized protein</fullName>
    </submittedName>
</protein>